<keyword evidence="19" id="KW-1185">Reference proteome</keyword>
<dbReference type="InterPro" id="IPR003439">
    <property type="entry name" value="ABC_transporter-like_ATP-bd"/>
</dbReference>
<feature type="transmembrane region" description="Helical" evidence="15">
    <location>
        <begin position="31"/>
        <end position="60"/>
    </location>
</feature>
<dbReference type="PROSITE" id="PS50929">
    <property type="entry name" value="ABC_TM1F"/>
    <property type="match status" value="1"/>
</dbReference>
<dbReference type="InterPro" id="IPR011527">
    <property type="entry name" value="ABC1_TM_dom"/>
</dbReference>
<dbReference type="GO" id="GO:0005886">
    <property type="term" value="C:plasma membrane"/>
    <property type="evidence" value="ECO:0007669"/>
    <property type="project" value="UniProtKB-SubCell"/>
</dbReference>
<dbReference type="FunFam" id="1.20.1560.10:FF:000001">
    <property type="entry name" value="ATP-binding cassette subfamily C member 1"/>
    <property type="match status" value="1"/>
</dbReference>
<dbReference type="OMA" id="VCQVLFQ"/>
<gene>
    <name evidence="18" type="ORF">Ocin01_08341</name>
</gene>
<feature type="domain" description="ABC transmembrane type-1" evidence="17">
    <location>
        <begin position="451"/>
        <end position="733"/>
    </location>
</feature>
<feature type="transmembrane region" description="Helical" evidence="15">
    <location>
        <begin position="72"/>
        <end position="98"/>
    </location>
</feature>
<sequence length="988" mass="110869">MHIVDFTIGELSFKDQVHKIRDREMIVLRKAAFLNAGTTFLWFCAPFVVALVTFATYVLVDEENVLDSEKAFVALTLFNIMSMPMTMLPMMIVGLTVMSAEASVSLKRLGKYLNAEEIDEDAVQHDSTTDDPVVIEDGDFAWEAENKTLTNINVRIKPGPACSCCRNRRFRYYTCKIKNLFSEGKSSLIASLLGELIKLRGKVVTKGSIAYVAQQAWIRNCTLKDNITFGKPFDNQKYNNIIDCCALKPDLDILPAGDQTEIGEFICVQYYILLKNLIIVHCVISLERFEPKRWSKAACPWHEQLTVTPMCTYLMIHCQQWIVACKKGDFLVQHLEASEVEDEEFSNVVMELEQALGGRDKILQRQQSQISDEGSGDITLRKRTTSVRSQDSSGHTPSPAKRMSITPKKEEVASPQKVKDKLIEVEKAETGSVKGDVYTHYFKAVGIFMVFMTMVFSAVSQAFQIGGNAWLSKWSEEPQVNGTIDVDRRNMFLGVYAALGVAQSIAVVIGSIMMAIGMLKASAKLHNGMLLNVLRSSASFFDTTPQGRIVNRFAKDVDVVDNQLPMNVRSWLRCFFQVFGTIAVISYSTPIFLAVIVPLGIVYFLIQRFYVATSRQLKRLESITRSPIYSHFGETLTGATTIRAYSKQMSFILESEDKVDHNQRSYFPSIVANRWLAVRLETVGNLIIFFAGLFAVLGRDTLDPGTVGLSISYALSITQTLNWLVRMTSDVETNIVAVERIKEYSETPQEAEWEIPERKPDKEWPEKGLITFDHYQTRYREGLDLVLRDVTCTIEPGEKVGMLEGLSSLTLGLFRLIEAAGGNIIIDGHNISKLGLHDVRGRLTIIPQDPVLFSGNLRFNLDPFGAYSDDEIWRVLELAHLKIFVSSLTAGLDHEISEGGENLSVGQRSLVCLGRALLRKTKILTTIRSAFKECTVLTIAHRLNTIMDSTRVMVLDKGEIREFDTPSSLLHNKKTIFYGMAKDAGIVN</sequence>
<name>A0A1D2MZD5_ORCCI</name>
<evidence type="ECO:0000256" key="12">
    <source>
        <dbReference type="ARBA" id="ARBA00024220"/>
    </source>
</evidence>
<organism evidence="18 19">
    <name type="scientific">Orchesella cincta</name>
    <name type="common">Springtail</name>
    <name type="synonym">Podura cincta</name>
    <dbReference type="NCBI Taxonomy" id="48709"/>
    <lineage>
        <taxon>Eukaryota</taxon>
        <taxon>Metazoa</taxon>
        <taxon>Ecdysozoa</taxon>
        <taxon>Arthropoda</taxon>
        <taxon>Hexapoda</taxon>
        <taxon>Collembola</taxon>
        <taxon>Entomobryomorpha</taxon>
        <taxon>Entomobryoidea</taxon>
        <taxon>Orchesellidae</taxon>
        <taxon>Orchesellinae</taxon>
        <taxon>Orchesella</taxon>
    </lineage>
</organism>
<evidence type="ECO:0000256" key="15">
    <source>
        <dbReference type="SAM" id="Phobius"/>
    </source>
</evidence>
<keyword evidence="5 15" id="KW-0812">Transmembrane</keyword>
<evidence type="ECO:0000256" key="13">
    <source>
        <dbReference type="ARBA" id="ARBA00047523"/>
    </source>
</evidence>
<keyword evidence="3" id="KW-0813">Transport</keyword>
<dbReference type="GO" id="GO:0016887">
    <property type="term" value="F:ATP hydrolysis activity"/>
    <property type="evidence" value="ECO:0007669"/>
    <property type="project" value="InterPro"/>
</dbReference>
<evidence type="ECO:0000256" key="3">
    <source>
        <dbReference type="ARBA" id="ARBA00022448"/>
    </source>
</evidence>
<feature type="compositionally biased region" description="Polar residues" evidence="14">
    <location>
        <begin position="386"/>
        <end position="396"/>
    </location>
</feature>
<dbReference type="PROSITE" id="PS00211">
    <property type="entry name" value="ABC_TRANSPORTER_1"/>
    <property type="match status" value="1"/>
</dbReference>
<dbReference type="SUPFAM" id="SSF52540">
    <property type="entry name" value="P-loop containing nucleoside triphosphate hydrolases"/>
    <property type="match status" value="2"/>
</dbReference>
<dbReference type="PROSITE" id="PS50893">
    <property type="entry name" value="ABC_TRANSPORTER_2"/>
    <property type="match status" value="1"/>
</dbReference>
<dbReference type="EC" id="7.6.2.3" evidence="12"/>
<dbReference type="InterPro" id="IPR027417">
    <property type="entry name" value="P-loop_NTPase"/>
</dbReference>
<evidence type="ECO:0000256" key="2">
    <source>
        <dbReference type="ARBA" id="ARBA00009726"/>
    </source>
</evidence>
<keyword evidence="6" id="KW-0677">Repeat</keyword>
<proteinExistence type="inferred from homology"/>
<keyword evidence="4" id="KW-1003">Cell membrane</keyword>
<dbReference type="EMBL" id="LJIJ01000362">
    <property type="protein sequence ID" value="ODM98348.1"/>
    <property type="molecule type" value="Genomic_DNA"/>
</dbReference>
<feature type="transmembrane region" description="Helical" evidence="15">
    <location>
        <begin position="574"/>
        <end position="606"/>
    </location>
</feature>
<dbReference type="InterPro" id="IPR017871">
    <property type="entry name" value="ABC_transporter-like_CS"/>
</dbReference>
<keyword evidence="7" id="KW-0547">Nucleotide-binding</keyword>
<dbReference type="InterPro" id="IPR036640">
    <property type="entry name" value="ABC1_TM_sf"/>
</dbReference>
<dbReference type="GO" id="GO:0005524">
    <property type="term" value="F:ATP binding"/>
    <property type="evidence" value="ECO:0007669"/>
    <property type="project" value="UniProtKB-KW"/>
</dbReference>
<dbReference type="Pfam" id="PF00664">
    <property type="entry name" value="ABC_membrane"/>
    <property type="match status" value="2"/>
</dbReference>
<feature type="region of interest" description="Disordered" evidence="14">
    <location>
        <begin position="365"/>
        <end position="413"/>
    </location>
</feature>
<dbReference type="FunFam" id="3.40.50.300:FF:002145">
    <property type="entry name" value="ABC transporter (MsbA subfamily)"/>
    <property type="match status" value="1"/>
</dbReference>
<dbReference type="Pfam" id="PF00005">
    <property type="entry name" value="ABC_tran"/>
    <property type="match status" value="1"/>
</dbReference>
<comment type="catalytic activity">
    <reaction evidence="13">
        <text>leukotriene C4(in) + ATP + H2O = leukotriene C4(out) + ADP + phosphate + H(+)</text>
        <dbReference type="Rhea" id="RHEA:38963"/>
        <dbReference type="ChEBI" id="CHEBI:15377"/>
        <dbReference type="ChEBI" id="CHEBI:15378"/>
        <dbReference type="ChEBI" id="CHEBI:30616"/>
        <dbReference type="ChEBI" id="CHEBI:43474"/>
        <dbReference type="ChEBI" id="CHEBI:57973"/>
        <dbReference type="ChEBI" id="CHEBI:456216"/>
    </reaction>
    <physiologicalReaction direction="left-to-right" evidence="13">
        <dbReference type="Rhea" id="RHEA:38964"/>
    </physiologicalReaction>
</comment>
<accession>A0A1D2MZD5</accession>
<evidence type="ECO:0000259" key="17">
    <source>
        <dbReference type="PROSITE" id="PS50929"/>
    </source>
</evidence>
<comment type="caution">
    <text evidence="18">The sequence shown here is derived from an EMBL/GenBank/DDBJ whole genome shotgun (WGS) entry which is preliminary data.</text>
</comment>
<dbReference type="AlphaFoldDB" id="A0A1D2MZD5"/>
<evidence type="ECO:0000313" key="18">
    <source>
        <dbReference type="EMBL" id="ODM98348.1"/>
    </source>
</evidence>
<evidence type="ECO:0000256" key="6">
    <source>
        <dbReference type="ARBA" id="ARBA00022737"/>
    </source>
</evidence>
<keyword evidence="8" id="KW-0067">ATP-binding</keyword>
<evidence type="ECO:0000313" key="19">
    <source>
        <dbReference type="Proteomes" id="UP000094527"/>
    </source>
</evidence>
<dbReference type="Gene3D" id="1.20.1560.10">
    <property type="entry name" value="ABC transporter type 1, transmembrane domain"/>
    <property type="match status" value="2"/>
</dbReference>
<feature type="transmembrane region" description="Helical" evidence="15">
    <location>
        <begin position="444"/>
        <end position="471"/>
    </location>
</feature>
<keyword evidence="11" id="KW-0325">Glycoprotein</keyword>
<evidence type="ECO:0000256" key="7">
    <source>
        <dbReference type="ARBA" id="ARBA00022741"/>
    </source>
</evidence>
<keyword evidence="10 15" id="KW-0472">Membrane</keyword>
<comment type="subcellular location">
    <subcellularLocation>
        <location evidence="1">Cell membrane</location>
        <topology evidence="1">Multi-pass membrane protein</topology>
    </subcellularLocation>
</comment>
<dbReference type="GO" id="GO:0015431">
    <property type="term" value="F:ABC-type glutathione S-conjugate transporter activity"/>
    <property type="evidence" value="ECO:0007669"/>
    <property type="project" value="UniProtKB-EC"/>
</dbReference>
<evidence type="ECO:0000256" key="8">
    <source>
        <dbReference type="ARBA" id="ARBA00022840"/>
    </source>
</evidence>
<evidence type="ECO:0000256" key="9">
    <source>
        <dbReference type="ARBA" id="ARBA00022989"/>
    </source>
</evidence>
<dbReference type="OrthoDB" id="6500128at2759"/>
<dbReference type="CDD" id="cd18603">
    <property type="entry name" value="ABC_6TM_MRP1_2_3_6_D2_like"/>
    <property type="match status" value="1"/>
</dbReference>
<evidence type="ECO:0000256" key="4">
    <source>
        <dbReference type="ARBA" id="ARBA00022475"/>
    </source>
</evidence>
<dbReference type="Proteomes" id="UP000094527">
    <property type="component" value="Unassembled WGS sequence"/>
</dbReference>
<dbReference type="Gene3D" id="3.40.50.300">
    <property type="entry name" value="P-loop containing nucleotide triphosphate hydrolases"/>
    <property type="match status" value="2"/>
</dbReference>
<evidence type="ECO:0000256" key="14">
    <source>
        <dbReference type="SAM" id="MobiDB-lite"/>
    </source>
</evidence>
<dbReference type="STRING" id="48709.A0A1D2MZD5"/>
<feature type="domain" description="ABC transporter" evidence="16">
    <location>
        <begin position="770"/>
        <end position="982"/>
    </location>
</feature>
<evidence type="ECO:0000259" key="16">
    <source>
        <dbReference type="PROSITE" id="PS50893"/>
    </source>
</evidence>
<evidence type="ECO:0000256" key="5">
    <source>
        <dbReference type="ARBA" id="ARBA00022692"/>
    </source>
</evidence>
<reference evidence="18 19" key="1">
    <citation type="journal article" date="2016" name="Genome Biol. Evol.">
        <title>Gene Family Evolution Reflects Adaptation to Soil Environmental Stressors in the Genome of the Collembolan Orchesella cincta.</title>
        <authorList>
            <person name="Faddeeva-Vakhrusheva A."/>
            <person name="Derks M.F."/>
            <person name="Anvar S.Y."/>
            <person name="Agamennone V."/>
            <person name="Suring W."/>
            <person name="Smit S."/>
            <person name="van Straalen N.M."/>
            <person name="Roelofs D."/>
        </authorList>
    </citation>
    <scope>NUCLEOTIDE SEQUENCE [LARGE SCALE GENOMIC DNA]</scope>
    <source>
        <tissue evidence="18">Mixed pool</tissue>
    </source>
</reference>
<dbReference type="SUPFAM" id="SSF90123">
    <property type="entry name" value="ABC transporter transmembrane region"/>
    <property type="match status" value="1"/>
</dbReference>
<dbReference type="PANTHER" id="PTHR24223">
    <property type="entry name" value="ATP-BINDING CASSETTE SUB-FAMILY C"/>
    <property type="match status" value="1"/>
</dbReference>
<dbReference type="PANTHER" id="PTHR24223:SF443">
    <property type="entry name" value="MULTIDRUG-RESISTANCE LIKE PROTEIN 1, ISOFORM I"/>
    <property type="match status" value="1"/>
</dbReference>
<dbReference type="CDD" id="cd03244">
    <property type="entry name" value="ABCC_MRP_domain2"/>
    <property type="match status" value="1"/>
</dbReference>
<evidence type="ECO:0000256" key="11">
    <source>
        <dbReference type="ARBA" id="ARBA00023180"/>
    </source>
</evidence>
<comment type="similarity">
    <text evidence="2">Belongs to the ABC transporter superfamily. ABCC family. Conjugate transporter (TC 3.A.1.208) subfamily.</text>
</comment>
<protein>
    <recommendedName>
        <fullName evidence="12">ABC-type glutathione-S-conjugate transporter</fullName>
        <ecNumber evidence="12">7.6.2.3</ecNumber>
    </recommendedName>
</protein>
<evidence type="ECO:0000256" key="10">
    <source>
        <dbReference type="ARBA" id="ARBA00023136"/>
    </source>
</evidence>
<feature type="transmembrane region" description="Helical" evidence="15">
    <location>
        <begin position="491"/>
        <end position="519"/>
    </location>
</feature>
<evidence type="ECO:0000256" key="1">
    <source>
        <dbReference type="ARBA" id="ARBA00004651"/>
    </source>
</evidence>
<dbReference type="InterPro" id="IPR050173">
    <property type="entry name" value="ABC_transporter_C-like"/>
</dbReference>
<keyword evidence="9 15" id="KW-1133">Transmembrane helix</keyword>